<dbReference type="Proteomes" id="UP001217417">
    <property type="component" value="Unassembled WGS sequence"/>
</dbReference>
<protein>
    <submittedName>
        <fullName evidence="1">Uncharacterized protein</fullName>
    </submittedName>
</protein>
<name>A0AAD7QWH2_9ASCO</name>
<dbReference type="GeneID" id="80884352"/>
<evidence type="ECO:0000313" key="2">
    <source>
        <dbReference type="Proteomes" id="UP001217417"/>
    </source>
</evidence>
<gene>
    <name evidence="1" type="ORF">POJ06DRAFT_266793</name>
</gene>
<dbReference type="AlphaFoldDB" id="A0AAD7QWH2"/>
<organism evidence="1 2">
    <name type="scientific">Lipomyces tetrasporus</name>
    <dbReference type="NCBI Taxonomy" id="54092"/>
    <lineage>
        <taxon>Eukaryota</taxon>
        <taxon>Fungi</taxon>
        <taxon>Dikarya</taxon>
        <taxon>Ascomycota</taxon>
        <taxon>Saccharomycotina</taxon>
        <taxon>Lipomycetes</taxon>
        <taxon>Lipomycetales</taxon>
        <taxon>Lipomycetaceae</taxon>
        <taxon>Lipomyces</taxon>
    </lineage>
</organism>
<accession>A0AAD7QWH2</accession>
<comment type="caution">
    <text evidence="1">The sequence shown here is derived from an EMBL/GenBank/DDBJ whole genome shotgun (WGS) entry which is preliminary data.</text>
</comment>
<proteinExistence type="predicted"/>
<sequence length="455" mass="51806">MNYLTSRSLYDPRSKYRDRQRRKQSNTIQFLQPTNLNRRKTSSSSALRTPDPKLKGITLCDIDPRRKLVDHVVLGCSATYPFYLISLYVPKSKYSVDESFFSSSMDDPRELENNTVNASGLAFLWRIKRSSGTIDYASPPQQPFPRMGECTELPVLAAFSAWSLSDNSLIQVLLRSEEISPVKTSSSFSWRLGGDPVVSCRNVRYDRESIEFKCSTLERVIVCAGTGEFDRAKSHVSFELLDKFGIIALSLNSRVFIYQRTYTPAVRPVNGKYWHPIPESEIEFQSSECGQRSTISIVELDYFVSDTYPQHFKFTKKDDNESTATNLNSVNFNEFATMSMKAVAHGYEVVFGALDSSNALYITCVLHLNVLSKSITVQKLYRSDVSHFRGMERTAMYNAHDLLNLALQSHKFRQHVLSNSATSSPNVKKLETYRRNMTSVNQIELYELGMALRNS</sequence>
<dbReference type="RefSeq" id="XP_056045636.1">
    <property type="nucleotide sequence ID" value="XM_056189186.1"/>
</dbReference>
<reference evidence="1" key="1">
    <citation type="submission" date="2023-03" db="EMBL/GenBank/DDBJ databases">
        <title>Near-Complete genome sequence of Lipomyces tetrasporous NRRL Y-64009, an oleaginous yeast capable of growing on lignocellulosic hydrolysates.</title>
        <authorList>
            <consortium name="Lawrence Berkeley National Laboratory"/>
            <person name="Jagtap S.S."/>
            <person name="Liu J.-J."/>
            <person name="Walukiewicz H.E."/>
            <person name="Pangilinan J."/>
            <person name="Lipzen A."/>
            <person name="Ahrendt S."/>
            <person name="Koriabine M."/>
            <person name="Cobaugh K."/>
            <person name="Salamov A."/>
            <person name="Yoshinaga Y."/>
            <person name="Ng V."/>
            <person name="Daum C."/>
            <person name="Grigoriev I.V."/>
            <person name="Slininger P.J."/>
            <person name="Dien B.S."/>
            <person name="Jin Y.-S."/>
            <person name="Rao C.V."/>
        </authorList>
    </citation>
    <scope>NUCLEOTIDE SEQUENCE</scope>
    <source>
        <strain evidence="1">NRRL Y-64009</strain>
    </source>
</reference>
<dbReference type="EMBL" id="JARPMG010000003">
    <property type="protein sequence ID" value="KAJ8102186.1"/>
    <property type="molecule type" value="Genomic_DNA"/>
</dbReference>
<evidence type="ECO:0000313" key="1">
    <source>
        <dbReference type="EMBL" id="KAJ8102186.1"/>
    </source>
</evidence>
<keyword evidence="2" id="KW-1185">Reference proteome</keyword>